<keyword evidence="1" id="KW-0732">Signal</keyword>
<sequence>MVPWSFSVLSGNWLMFFGTRRAFLLADTLRIVSMKTFQDRSSGDCLHPYGQPRMTVLCLRPPRPAV</sequence>
<evidence type="ECO:0000313" key="2">
    <source>
        <dbReference type="EMBL" id="MXU82105.1"/>
    </source>
</evidence>
<feature type="chain" id="PRO_5025554714" evidence="1">
    <location>
        <begin position="23"/>
        <end position="66"/>
    </location>
</feature>
<dbReference type="EMBL" id="GIFC01000022">
    <property type="protein sequence ID" value="MXU82105.1"/>
    <property type="molecule type" value="Transcribed_RNA"/>
</dbReference>
<evidence type="ECO:0000256" key="1">
    <source>
        <dbReference type="SAM" id="SignalP"/>
    </source>
</evidence>
<organism evidence="2">
    <name type="scientific">Ixodes ricinus</name>
    <name type="common">Common tick</name>
    <name type="synonym">Acarus ricinus</name>
    <dbReference type="NCBI Taxonomy" id="34613"/>
    <lineage>
        <taxon>Eukaryota</taxon>
        <taxon>Metazoa</taxon>
        <taxon>Ecdysozoa</taxon>
        <taxon>Arthropoda</taxon>
        <taxon>Chelicerata</taxon>
        <taxon>Arachnida</taxon>
        <taxon>Acari</taxon>
        <taxon>Parasitiformes</taxon>
        <taxon>Ixodida</taxon>
        <taxon>Ixodoidea</taxon>
        <taxon>Ixodidae</taxon>
        <taxon>Ixodinae</taxon>
        <taxon>Ixodes</taxon>
    </lineage>
</organism>
<protein>
    <submittedName>
        <fullName evidence="2">Putative secreted protein</fullName>
    </submittedName>
</protein>
<proteinExistence type="predicted"/>
<reference evidence="2" key="1">
    <citation type="submission" date="2019-12" db="EMBL/GenBank/DDBJ databases">
        <title>An insight into the sialome of adult female Ixodes ricinus ticks feeding for 6 days.</title>
        <authorList>
            <person name="Perner J."/>
            <person name="Ribeiro J.M.C."/>
        </authorList>
    </citation>
    <scope>NUCLEOTIDE SEQUENCE</scope>
    <source>
        <strain evidence="2">Semi-engorged</strain>
        <tissue evidence="2">Salivary glands</tissue>
    </source>
</reference>
<accession>A0A6B0U107</accession>
<dbReference type="AlphaFoldDB" id="A0A6B0U107"/>
<name>A0A6B0U107_IXORI</name>
<feature type="signal peptide" evidence="1">
    <location>
        <begin position="1"/>
        <end position="22"/>
    </location>
</feature>